<keyword evidence="2" id="KW-0472">Membrane</keyword>
<sequence length="306" mass="29638">MGERQSGGGLPGRRRVHPGGPASGQRSAAGPGAPASAARGTALDGAALEALLAATLRGGAVDAQGEQRAVAAFRAARAAGTHRTRTRRRDDWRPRTRWRAGRSMKTALSVALASLALGGVAVAGIGAVGSGDEGARDDRQGTRPSAGAPEQPQAGASAAPSVAGTAPADRPGTAQDTEAHCRAYEQVEGRGKALDATAWERLVAAAGGERRVAAYCARALEEAAAGGPGADSGADKANGTPAAGNSADAGRTPEPGNGAAAGNTPDPGTTAGVGGASGAGNGTDPGGAAGNGQEQNGNDRATGGKP</sequence>
<proteinExistence type="predicted"/>
<gene>
    <name evidence="3" type="ORF">ACFPZJ_17150</name>
</gene>
<feature type="region of interest" description="Disordered" evidence="1">
    <location>
        <begin position="129"/>
        <end position="183"/>
    </location>
</feature>
<keyword evidence="4" id="KW-1185">Reference proteome</keyword>
<organism evidence="3 4">
    <name type="scientific">Streptomyces bullii</name>
    <dbReference type="NCBI Taxonomy" id="349910"/>
    <lineage>
        <taxon>Bacteria</taxon>
        <taxon>Bacillati</taxon>
        <taxon>Actinomycetota</taxon>
        <taxon>Actinomycetes</taxon>
        <taxon>Kitasatosporales</taxon>
        <taxon>Streptomycetaceae</taxon>
        <taxon>Streptomyces</taxon>
    </lineage>
</organism>
<feature type="region of interest" description="Disordered" evidence="1">
    <location>
        <begin position="1"/>
        <end position="39"/>
    </location>
</feature>
<feature type="compositionally biased region" description="Low complexity" evidence="1">
    <location>
        <begin position="18"/>
        <end position="39"/>
    </location>
</feature>
<dbReference type="RefSeq" id="WP_381022004.1">
    <property type="nucleotide sequence ID" value="NZ_JBHSNY010000005.1"/>
</dbReference>
<evidence type="ECO:0000313" key="4">
    <source>
        <dbReference type="Proteomes" id="UP001596154"/>
    </source>
</evidence>
<evidence type="ECO:0000256" key="2">
    <source>
        <dbReference type="SAM" id="Phobius"/>
    </source>
</evidence>
<comment type="caution">
    <text evidence="3">The sequence shown here is derived from an EMBL/GenBank/DDBJ whole genome shotgun (WGS) entry which is preliminary data.</text>
</comment>
<accession>A0ABW0UPI6</accession>
<name>A0ABW0UPI6_9ACTN</name>
<dbReference type="Proteomes" id="UP001596154">
    <property type="component" value="Unassembled WGS sequence"/>
</dbReference>
<feature type="compositionally biased region" description="Low complexity" evidence="1">
    <location>
        <begin position="223"/>
        <end position="237"/>
    </location>
</feature>
<dbReference type="EMBL" id="JBHSNY010000005">
    <property type="protein sequence ID" value="MFC5635488.1"/>
    <property type="molecule type" value="Genomic_DNA"/>
</dbReference>
<keyword evidence="2" id="KW-1133">Transmembrane helix</keyword>
<protein>
    <submittedName>
        <fullName evidence="3">Uncharacterized protein</fullName>
    </submittedName>
</protein>
<reference evidence="4" key="1">
    <citation type="journal article" date="2019" name="Int. J. Syst. Evol. Microbiol.">
        <title>The Global Catalogue of Microorganisms (GCM) 10K type strain sequencing project: providing services to taxonomists for standard genome sequencing and annotation.</title>
        <authorList>
            <consortium name="The Broad Institute Genomics Platform"/>
            <consortium name="The Broad Institute Genome Sequencing Center for Infectious Disease"/>
            <person name="Wu L."/>
            <person name="Ma J."/>
        </authorList>
    </citation>
    <scope>NUCLEOTIDE SEQUENCE [LARGE SCALE GENOMIC DNA]</scope>
    <source>
        <strain evidence="4">CGMCC 4.7248</strain>
    </source>
</reference>
<feature type="region of interest" description="Disordered" evidence="1">
    <location>
        <begin position="74"/>
        <end position="94"/>
    </location>
</feature>
<evidence type="ECO:0000256" key="1">
    <source>
        <dbReference type="SAM" id="MobiDB-lite"/>
    </source>
</evidence>
<feature type="compositionally biased region" description="Gly residues" evidence="1">
    <location>
        <begin position="271"/>
        <end position="290"/>
    </location>
</feature>
<keyword evidence="2" id="KW-0812">Transmembrane</keyword>
<feature type="compositionally biased region" description="Gly residues" evidence="1">
    <location>
        <begin position="1"/>
        <end position="11"/>
    </location>
</feature>
<feature type="transmembrane region" description="Helical" evidence="2">
    <location>
        <begin position="107"/>
        <end position="129"/>
    </location>
</feature>
<feature type="region of interest" description="Disordered" evidence="1">
    <location>
        <begin position="223"/>
        <end position="306"/>
    </location>
</feature>
<evidence type="ECO:0000313" key="3">
    <source>
        <dbReference type="EMBL" id="MFC5635488.1"/>
    </source>
</evidence>